<keyword evidence="2" id="KW-1185">Reference proteome</keyword>
<dbReference type="Pfam" id="PF02482">
    <property type="entry name" value="Ribosomal_S30AE"/>
    <property type="match status" value="1"/>
</dbReference>
<dbReference type="EMBL" id="JACHLK010000001">
    <property type="protein sequence ID" value="MBB6558137.1"/>
    <property type="molecule type" value="Genomic_DNA"/>
</dbReference>
<dbReference type="SUPFAM" id="SSF69754">
    <property type="entry name" value="Ribosome binding protein Y (YfiA homologue)"/>
    <property type="match status" value="1"/>
</dbReference>
<evidence type="ECO:0000313" key="2">
    <source>
        <dbReference type="Proteomes" id="UP000575083"/>
    </source>
</evidence>
<organism evidence="1 2">
    <name type="scientific">Acidovorax soli</name>
    <dbReference type="NCBI Taxonomy" id="592050"/>
    <lineage>
        <taxon>Bacteria</taxon>
        <taxon>Pseudomonadati</taxon>
        <taxon>Pseudomonadota</taxon>
        <taxon>Betaproteobacteria</taxon>
        <taxon>Burkholderiales</taxon>
        <taxon>Comamonadaceae</taxon>
        <taxon>Acidovorax</taxon>
    </lineage>
</organism>
<accession>A0A7X0U7G8</accession>
<proteinExistence type="predicted"/>
<protein>
    <submittedName>
        <fullName evidence="1">Ribosome-associated translation inhibitor RaiA</fullName>
    </submittedName>
</protein>
<dbReference type="AlphaFoldDB" id="A0A7X0U7G8"/>
<reference evidence="1 2" key="1">
    <citation type="submission" date="2020-08" db="EMBL/GenBank/DDBJ databases">
        <title>Functional genomics of gut bacteria from endangered species of beetles.</title>
        <authorList>
            <person name="Carlos-Shanley C."/>
        </authorList>
    </citation>
    <scope>NUCLEOTIDE SEQUENCE [LARGE SCALE GENOMIC DNA]</scope>
    <source>
        <strain evidence="1 2">S00198</strain>
    </source>
</reference>
<dbReference type="Gene3D" id="3.30.160.100">
    <property type="entry name" value="Ribosome hibernation promotion factor-like"/>
    <property type="match status" value="1"/>
</dbReference>
<dbReference type="RefSeq" id="WP_184855529.1">
    <property type="nucleotide sequence ID" value="NZ_JACHLK010000001.1"/>
</dbReference>
<evidence type="ECO:0000313" key="1">
    <source>
        <dbReference type="EMBL" id="MBB6558137.1"/>
    </source>
</evidence>
<dbReference type="InterPro" id="IPR036567">
    <property type="entry name" value="RHF-like"/>
</dbReference>
<comment type="caution">
    <text evidence="1">The sequence shown here is derived from an EMBL/GenBank/DDBJ whole genome shotgun (WGS) entry which is preliminary data.</text>
</comment>
<sequence>MQVQVHTDDHVQGSEALAQWVAGQAQSRLSRFQDNVSRLEVFLSDVDAGKSGSNDKRCRIEARVNGRQPITVADHADKMPVAFMSATDKLARALDTDLARARGGRSGRDTIRTAAATD</sequence>
<dbReference type="InterPro" id="IPR003489">
    <property type="entry name" value="RHF/RaiA"/>
</dbReference>
<name>A0A7X0U7G8_9BURK</name>
<dbReference type="Proteomes" id="UP000575083">
    <property type="component" value="Unassembled WGS sequence"/>
</dbReference>
<gene>
    <name evidence="1" type="ORF">HNP48_000801</name>
</gene>